<keyword evidence="3" id="KW-1185">Reference proteome</keyword>
<proteinExistence type="predicted"/>
<gene>
    <name evidence="2" type="ORF">PENSUB_12896</name>
</gene>
<reference evidence="2 3" key="1">
    <citation type="submission" date="2016-10" db="EMBL/GenBank/DDBJ databases">
        <title>Genome sequence of the ascomycete fungus Penicillium subrubescens.</title>
        <authorList>
            <person name="De Vries R.P."/>
            <person name="Peng M."/>
            <person name="Dilokpimol A."/>
            <person name="Hilden K."/>
            <person name="Makela M.R."/>
            <person name="Grigoriev I."/>
            <person name="Riley R."/>
            <person name="Granchi Z."/>
        </authorList>
    </citation>
    <scope>NUCLEOTIDE SEQUENCE [LARGE SCALE GENOMIC DNA]</scope>
    <source>
        <strain evidence="2 3">CBS 132785</strain>
    </source>
</reference>
<sequence>MAEAERPAFQIIVLGPNGGPREDSVTGLLVRSTSMNWSPDSVVAVDAGTLLAGIIRVLKNFLPDSKDDEGVMTAGPFKGLQLPAQSAEANAAHIFREIIGAVLITHPHLDHISGLAINTPILEAGNGPKPVAALPSVLSAIKNHMFNDIIWPNLSDEDGGAGLLTYQRLVEGGNTRFGSGESRGYVRACNGLLTKCLGVSHGRCKQRYHPESAAHHRIGSAVFPSDQLMLPSRAVSISMEHADGSFYSPARSPRLLPANAKEPMMATVESSAFFLRDHRTGKEIIVFGDLEPDTISLEPRNKRVWEAAAPKVHAGTLRAIFIECSFSDSIDDAYLYGHLCPRHMIAELNVLAAKVMALRDPVPAPDKKRKRQNTSFGDNVGSPVSPRTKRGSNPSIEKESKVEPRSGEFYVPDLSESFNDGTDSKDVDLPNIVSWADADPLPLTGLSVRSTHKREDWAYDCLSLVPECLVDCFQVPGWNDARATGGDLVAWESRVASDPWAGCHGTQVVLSVNASELKSNEAVKS</sequence>
<protein>
    <recommendedName>
        <fullName evidence="4">3',5'-cyclic-nucleotide phosphodiesterase</fullName>
    </recommendedName>
</protein>
<dbReference type="EMBL" id="MNBE01000743">
    <property type="protein sequence ID" value="OKO92051.1"/>
    <property type="molecule type" value="Genomic_DNA"/>
</dbReference>
<dbReference type="Proteomes" id="UP000186955">
    <property type="component" value="Unassembled WGS sequence"/>
</dbReference>
<dbReference type="CDD" id="cd07735">
    <property type="entry name" value="class_II_PDE_MBL-fold"/>
    <property type="match status" value="1"/>
</dbReference>
<organism evidence="2 3">
    <name type="scientific">Penicillium subrubescens</name>
    <dbReference type="NCBI Taxonomy" id="1316194"/>
    <lineage>
        <taxon>Eukaryota</taxon>
        <taxon>Fungi</taxon>
        <taxon>Dikarya</taxon>
        <taxon>Ascomycota</taxon>
        <taxon>Pezizomycotina</taxon>
        <taxon>Eurotiomycetes</taxon>
        <taxon>Eurotiomycetidae</taxon>
        <taxon>Eurotiales</taxon>
        <taxon>Aspergillaceae</taxon>
        <taxon>Penicillium</taxon>
    </lineage>
</organism>
<comment type="caution">
    <text evidence="2">The sequence shown here is derived from an EMBL/GenBank/DDBJ whole genome shotgun (WGS) entry which is preliminary data.</text>
</comment>
<dbReference type="PRINTS" id="PR00388">
    <property type="entry name" value="PDIESTERASE2"/>
</dbReference>
<dbReference type="InterPro" id="IPR000396">
    <property type="entry name" value="Pdiesterase2"/>
</dbReference>
<evidence type="ECO:0000313" key="3">
    <source>
        <dbReference type="Proteomes" id="UP000186955"/>
    </source>
</evidence>
<dbReference type="GO" id="GO:1902660">
    <property type="term" value="P:negative regulation of glucose mediated signaling pathway"/>
    <property type="evidence" value="ECO:0007669"/>
    <property type="project" value="TreeGrafter"/>
</dbReference>
<dbReference type="STRING" id="1316194.A0A1Q5SVK4"/>
<dbReference type="GO" id="GO:0047555">
    <property type="term" value="F:3',5'-cyclic-GMP phosphodiesterase activity"/>
    <property type="evidence" value="ECO:0007669"/>
    <property type="project" value="TreeGrafter"/>
</dbReference>
<evidence type="ECO:0000313" key="2">
    <source>
        <dbReference type="EMBL" id="OKO92051.1"/>
    </source>
</evidence>
<feature type="region of interest" description="Disordered" evidence="1">
    <location>
        <begin position="362"/>
        <end position="404"/>
    </location>
</feature>
<dbReference type="GO" id="GO:0004115">
    <property type="term" value="F:3',5'-cyclic-AMP phosphodiesterase activity"/>
    <property type="evidence" value="ECO:0007669"/>
    <property type="project" value="InterPro"/>
</dbReference>
<dbReference type="SUPFAM" id="SSF56281">
    <property type="entry name" value="Metallo-hydrolase/oxidoreductase"/>
    <property type="match status" value="1"/>
</dbReference>
<dbReference type="InterPro" id="IPR036866">
    <property type="entry name" value="RibonucZ/Hydroxyglut_hydro"/>
</dbReference>
<accession>A0A1Q5SVK4</accession>
<dbReference type="Gene3D" id="3.60.15.10">
    <property type="entry name" value="Ribonuclease Z/Hydroxyacylglutathione hydrolase-like"/>
    <property type="match status" value="1"/>
</dbReference>
<dbReference type="PANTHER" id="PTHR28283:SF1">
    <property type="entry name" value="3',5'-CYCLIC-NUCLEOTIDE PHOSPHODIESTERASE 1"/>
    <property type="match status" value="1"/>
</dbReference>
<name>A0A1Q5SVK4_9EURO</name>
<evidence type="ECO:0000256" key="1">
    <source>
        <dbReference type="SAM" id="MobiDB-lite"/>
    </source>
</evidence>
<dbReference type="Pfam" id="PF02112">
    <property type="entry name" value="PDEase_II"/>
    <property type="match status" value="2"/>
</dbReference>
<dbReference type="PANTHER" id="PTHR28283">
    <property type="entry name" value="3',5'-CYCLIC-NUCLEOTIDE PHOSPHODIESTERASE 1"/>
    <property type="match status" value="1"/>
</dbReference>
<evidence type="ECO:0008006" key="4">
    <source>
        <dbReference type="Google" id="ProtNLM"/>
    </source>
</evidence>
<dbReference type="AlphaFoldDB" id="A0A1Q5SVK4"/>
<dbReference type="GO" id="GO:0006198">
    <property type="term" value="P:cAMP catabolic process"/>
    <property type="evidence" value="ECO:0007669"/>
    <property type="project" value="InterPro"/>
</dbReference>